<comment type="caution">
    <text evidence="1">The sequence shown here is derived from an EMBL/GenBank/DDBJ whole genome shotgun (WGS) entry which is preliminary data.</text>
</comment>
<dbReference type="AlphaFoldDB" id="A0AAD8QAJ1"/>
<proteinExistence type="predicted"/>
<dbReference type="EMBL" id="JAHLJV010000004">
    <property type="protein sequence ID" value="KAK1598629.1"/>
    <property type="molecule type" value="Genomic_DNA"/>
</dbReference>
<keyword evidence="2" id="KW-1185">Reference proteome</keyword>
<evidence type="ECO:0000313" key="2">
    <source>
        <dbReference type="Proteomes" id="UP001230504"/>
    </source>
</evidence>
<sequence>MFFSLPEDRSPLTLSFMKQCGSLERSRGLKVDDMAALEAIGVHSALFNTIPSSSWPLVYVFNSVDLIVYLRAELKASSFSANLPTRLSLTLFAWREIPFIYHILPRNPLSQQYRNIHLPYHE</sequence>
<dbReference type="GeneID" id="85436087"/>
<name>A0AAD8QAJ1_9PEZI</name>
<evidence type="ECO:0000313" key="1">
    <source>
        <dbReference type="EMBL" id="KAK1598629.1"/>
    </source>
</evidence>
<dbReference type="RefSeq" id="XP_060419306.1">
    <property type="nucleotide sequence ID" value="XM_060551847.1"/>
</dbReference>
<protein>
    <submittedName>
        <fullName evidence="1">Uncharacterized protein</fullName>
    </submittedName>
</protein>
<accession>A0AAD8QAJ1</accession>
<organism evidence="1 2">
    <name type="scientific">Colletotrichum navitas</name>
    <dbReference type="NCBI Taxonomy" id="681940"/>
    <lineage>
        <taxon>Eukaryota</taxon>
        <taxon>Fungi</taxon>
        <taxon>Dikarya</taxon>
        <taxon>Ascomycota</taxon>
        <taxon>Pezizomycotina</taxon>
        <taxon>Sordariomycetes</taxon>
        <taxon>Hypocreomycetidae</taxon>
        <taxon>Glomerellales</taxon>
        <taxon>Glomerellaceae</taxon>
        <taxon>Colletotrichum</taxon>
        <taxon>Colletotrichum graminicola species complex</taxon>
    </lineage>
</organism>
<gene>
    <name evidence="1" type="ORF">LY79DRAFT_250465</name>
</gene>
<dbReference type="Proteomes" id="UP001230504">
    <property type="component" value="Unassembled WGS sequence"/>
</dbReference>
<reference evidence="1" key="1">
    <citation type="submission" date="2021-06" db="EMBL/GenBank/DDBJ databases">
        <title>Comparative genomics, transcriptomics and evolutionary studies reveal genomic signatures of adaptation to plant cell wall in hemibiotrophic fungi.</title>
        <authorList>
            <consortium name="DOE Joint Genome Institute"/>
            <person name="Baroncelli R."/>
            <person name="Diaz J.F."/>
            <person name="Benocci T."/>
            <person name="Peng M."/>
            <person name="Battaglia E."/>
            <person name="Haridas S."/>
            <person name="Andreopoulos W."/>
            <person name="Labutti K."/>
            <person name="Pangilinan J."/>
            <person name="Floch G.L."/>
            <person name="Makela M.R."/>
            <person name="Henrissat B."/>
            <person name="Grigoriev I.V."/>
            <person name="Crouch J.A."/>
            <person name="De Vries R.P."/>
            <person name="Sukno S.A."/>
            <person name="Thon M.R."/>
        </authorList>
    </citation>
    <scope>NUCLEOTIDE SEQUENCE</scope>
    <source>
        <strain evidence="1">CBS 125086</strain>
    </source>
</reference>